<feature type="region of interest" description="Disordered" evidence="9">
    <location>
        <begin position="317"/>
        <end position="343"/>
    </location>
</feature>
<reference evidence="12" key="1">
    <citation type="journal article" date="2023" name="Mol. Biol. Evol.">
        <title>Third-Generation Sequencing Reveals the Adaptive Role of the Epigenome in Three Deep-Sea Polychaetes.</title>
        <authorList>
            <person name="Perez M."/>
            <person name="Aroh O."/>
            <person name="Sun Y."/>
            <person name="Lan Y."/>
            <person name="Juniper S.K."/>
            <person name="Young C.R."/>
            <person name="Angers B."/>
            <person name="Qian P.Y."/>
        </authorList>
    </citation>
    <scope>NUCLEOTIDE SEQUENCE</scope>
    <source>
        <strain evidence="12">P08H-3</strain>
    </source>
</reference>
<organism evidence="12 13">
    <name type="scientific">Paralvinella palmiformis</name>
    <dbReference type="NCBI Taxonomy" id="53620"/>
    <lineage>
        <taxon>Eukaryota</taxon>
        <taxon>Metazoa</taxon>
        <taxon>Spiralia</taxon>
        <taxon>Lophotrochozoa</taxon>
        <taxon>Annelida</taxon>
        <taxon>Polychaeta</taxon>
        <taxon>Sedentaria</taxon>
        <taxon>Canalipalpata</taxon>
        <taxon>Terebellida</taxon>
        <taxon>Terebelliformia</taxon>
        <taxon>Alvinellidae</taxon>
        <taxon>Paralvinella</taxon>
    </lineage>
</organism>
<feature type="transmembrane region" description="Helical" evidence="10">
    <location>
        <begin position="197"/>
        <end position="215"/>
    </location>
</feature>
<feature type="transmembrane region" description="Helical" evidence="10">
    <location>
        <begin position="20"/>
        <end position="38"/>
    </location>
</feature>
<dbReference type="GO" id="GO:0005886">
    <property type="term" value="C:plasma membrane"/>
    <property type="evidence" value="ECO:0007669"/>
    <property type="project" value="TreeGrafter"/>
</dbReference>
<feature type="transmembrane region" description="Helical" evidence="10">
    <location>
        <begin position="143"/>
        <end position="164"/>
    </location>
</feature>
<dbReference type="EMBL" id="JAODUP010000196">
    <property type="protein sequence ID" value="KAK2157161.1"/>
    <property type="molecule type" value="Genomic_DNA"/>
</dbReference>
<dbReference type="PANTHER" id="PTHR45695">
    <property type="entry name" value="LEUCOKININ RECEPTOR-RELATED"/>
    <property type="match status" value="1"/>
</dbReference>
<evidence type="ECO:0000256" key="2">
    <source>
        <dbReference type="ARBA" id="ARBA00022692"/>
    </source>
</evidence>
<keyword evidence="6 8" id="KW-0675">Receptor</keyword>
<evidence type="ECO:0000259" key="11">
    <source>
        <dbReference type="PROSITE" id="PS50262"/>
    </source>
</evidence>
<feature type="transmembrane region" description="Helical" evidence="10">
    <location>
        <begin position="88"/>
        <end position="109"/>
    </location>
</feature>
<evidence type="ECO:0000256" key="8">
    <source>
        <dbReference type="RuleBase" id="RU000688"/>
    </source>
</evidence>
<comment type="caution">
    <text evidence="12">The sequence shown here is derived from an EMBL/GenBank/DDBJ whole genome shotgun (WGS) entry which is preliminary data.</text>
</comment>
<sequence>MVGPAPRLKKPNKPINIRRIVTLICMPMAIGQSVHKLWIYGEFMCKMTTYMQGVSVSASVFTLMVLSVDRFLAIRHPMTFRSFSASRYAVSILTCLWILATGTMVPLMLVRRIQTVSLAHHVEPLHFCTEIWRYAHGRRIYDAFLFVFMFVMPGCFITASYSLIGCKLWTEKEQIHRRDSRAGREQTEKVMAGRRRVARMLAALAIVFACCWLPYHLHNLYLDFAELHAVAAIEALPFTILLGHANSAFNPILYCFMNKNFRKATARLLHIGSGIRKKGSKKDPVNVVVRYQVTNTSRPVSNKLIQRPLLRPGSSISMTAASRSTGSSRITRSTPNSFRTGLTSSRRHQDYANGGALYSHVPVSDRILQNEVFPSKPLTFRPKCCAHPVPDKANCPEPTFTREAPAQTKREMFDFTLSIPTTIQEESSRSARSVSPNGERRSTFFGNDSTVIQFEEQRQLPAKVVTSVLKEQSDRYKENPGYDVDDDVTDDNMDQIDIEIHVSSEDVPVITCDEID</sequence>
<dbReference type="CDD" id="cd14993">
    <property type="entry name" value="7tmA_CCKR-like"/>
    <property type="match status" value="1"/>
</dbReference>
<name>A0AAD9JQN4_9ANNE</name>
<dbReference type="Proteomes" id="UP001208570">
    <property type="component" value="Unassembled WGS sequence"/>
</dbReference>
<protein>
    <recommendedName>
        <fullName evidence="11">G-protein coupled receptors family 1 profile domain-containing protein</fullName>
    </recommendedName>
</protein>
<comment type="subcellular location">
    <subcellularLocation>
        <location evidence="1">Membrane</location>
        <topology evidence="1">Multi-pass membrane protein</topology>
    </subcellularLocation>
</comment>
<keyword evidence="13" id="KW-1185">Reference proteome</keyword>
<dbReference type="InterPro" id="IPR000276">
    <property type="entry name" value="GPCR_Rhodpsn"/>
</dbReference>
<comment type="similarity">
    <text evidence="8">Belongs to the G-protein coupled receptor 1 family.</text>
</comment>
<dbReference type="Gene3D" id="1.20.1070.10">
    <property type="entry name" value="Rhodopsin 7-helix transmembrane proteins"/>
    <property type="match status" value="1"/>
</dbReference>
<dbReference type="SUPFAM" id="SSF81321">
    <property type="entry name" value="Family A G protein-coupled receptor-like"/>
    <property type="match status" value="1"/>
</dbReference>
<accession>A0AAD9JQN4</accession>
<dbReference type="PROSITE" id="PS00237">
    <property type="entry name" value="G_PROTEIN_RECEP_F1_1"/>
    <property type="match status" value="1"/>
</dbReference>
<dbReference type="Pfam" id="PF00001">
    <property type="entry name" value="7tm_1"/>
    <property type="match status" value="1"/>
</dbReference>
<evidence type="ECO:0000256" key="1">
    <source>
        <dbReference type="ARBA" id="ARBA00004141"/>
    </source>
</evidence>
<dbReference type="InterPro" id="IPR017452">
    <property type="entry name" value="GPCR_Rhodpsn_7TM"/>
</dbReference>
<evidence type="ECO:0000256" key="9">
    <source>
        <dbReference type="SAM" id="MobiDB-lite"/>
    </source>
</evidence>
<dbReference type="PRINTS" id="PR00237">
    <property type="entry name" value="GPCRRHODOPSN"/>
</dbReference>
<dbReference type="AlphaFoldDB" id="A0AAD9JQN4"/>
<keyword evidence="2 8" id="KW-0812">Transmembrane</keyword>
<feature type="transmembrane region" description="Helical" evidence="10">
    <location>
        <begin position="235"/>
        <end position="257"/>
    </location>
</feature>
<keyword evidence="4 8" id="KW-0297">G-protein coupled receptor</keyword>
<evidence type="ECO:0000256" key="3">
    <source>
        <dbReference type="ARBA" id="ARBA00022989"/>
    </source>
</evidence>
<evidence type="ECO:0000256" key="5">
    <source>
        <dbReference type="ARBA" id="ARBA00023136"/>
    </source>
</evidence>
<gene>
    <name evidence="12" type="ORF">LSH36_196g00008</name>
</gene>
<feature type="compositionally biased region" description="Low complexity" evidence="9">
    <location>
        <begin position="317"/>
        <end position="334"/>
    </location>
</feature>
<feature type="transmembrane region" description="Helical" evidence="10">
    <location>
        <begin position="50"/>
        <end position="68"/>
    </location>
</feature>
<dbReference type="PROSITE" id="PS50262">
    <property type="entry name" value="G_PROTEIN_RECEP_F1_2"/>
    <property type="match status" value="1"/>
</dbReference>
<keyword evidence="3 10" id="KW-1133">Transmembrane helix</keyword>
<evidence type="ECO:0000256" key="4">
    <source>
        <dbReference type="ARBA" id="ARBA00023040"/>
    </source>
</evidence>
<keyword evidence="5 10" id="KW-0472">Membrane</keyword>
<dbReference type="GO" id="GO:0004930">
    <property type="term" value="F:G protein-coupled receptor activity"/>
    <property type="evidence" value="ECO:0007669"/>
    <property type="project" value="UniProtKB-KW"/>
</dbReference>
<evidence type="ECO:0000256" key="10">
    <source>
        <dbReference type="SAM" id="Phobius"/>
    </source>
</evidence>
<feature type="domain" description="G-protein coupled receptors family 1 profile" evidence="11">
    <location>
        <begin position="20"/>
        <end position="254"/>
    </location>
</feature>
<keyword evidence="7 8" id="KW-0807">Transducer</keyword>
<evidence type="ECO:0000313" key="12">
    <source>
        <dbReference type="EMBL" id="KAK2157161.1"/>
    </source>
</evidence>
<feature type="region of interest" description="Disordered" evidence="9">
    <location>
        <begin position="424"/>
        <end position="444"/>
    </location>
</feature>
<proteinExistence type="inferred from homology"/>
<evidence type="ECO:0000256" key="6">
    <source>
        <dbReference type="ARBA" id="ARBA00023170"/>
    </source>
</evidence>
<evidence type="ECO:0000313" key="13">
    <source>
        <dbReference type="Proteomes" id="UP001208570"/>
    </source>
</evidence>
<feature type="compositionally biased region" description="Polar residues" evidence="9">
    <location>
        <begin position="424"/>
        <end position="436"/>
    </location>
</feature>
<dbReference type="PANTHER" id="PTHR45695:SF15">
    <property type="entry name" value="OPSIN RH2"/>
    <property type="match status" value="1"/>
</dbReference>
<evidence type="ECO:0000256" key="7">
    <source>
        <dbReference type="ARBA" id="ARBA00023224"/>
    </source>
</evidence>